<dbReference type="InterPro" id="IPR015943">
    <property type="entry name" value="WD40/YVTN_repeat-like_dom_sf"/>
</dbReference>
<dbReference type="SUPFAM" id="SSF50978">
    <property type="entry name" value="WD40 repeat-like"/>
    <property type="match status" value="1"/>
</dbReference>
<dbReference type="InParanoid" id="G3AIU8"/>
<name>G3AIU8_SPAPN</name>
<dbReference type="SMART" id="SM00320">
    <property type="entry name" value="WD40"/>
    <property type="match status" value="7"/>
</dbReference>
<evidence type="ECO:0000256" key="3">
    <source>
        <dbReference type="PROSITE-ProRule" id="PRU00221"/>
    </source>
</evidence>
<dbReference type="Proteomes" id="UP000000709">
    <property type="component" value="Unassembled WGS sequence"/>
</dbReference>
<keyword evidence="2" id="KW-0677">Repeat</keyword>
<reference evidence="4 5" key="1">
    <citation type="journal article" date="2011" name="Proc. Natl. Acad. Sci. U.S.A.">
        <title>Comparative genomics of xylose-fermenting fungi for enhanced biofuel production.</title>
        <authorList>
            <person name="Wohlbach D.J."/>
            <person name="Kuo A."/>
            <person name="Sato T.K."/>
            <person name="Potts K.M."/>
            <person name="Salamov A.A."/>
            <person name="LaButti K.M."/>
            <person name="Sun H."/>
            <person name="Clum A."/>
            <person name="Pangilinan J.L."/>
            <person name="Lindquist E.A."/>
            <person name="Lucas S."/>
            <person name="Lapidus A."/>
            <person name="Jin M."/>
            <person name="Gunawan C."/>
            <person name="Balan V."/>
            <person name="Dale B.E."/>
            <person name="Jeffries T.W."/>
            <person name="Zinkel R."/>
            <person name="Barry K.W."/>
            <person name="Grigoriev I.V."/>
            <person name="Gasch A.P."/>
        </authorList>
    </citation>
    <scope>NUCLEOTIDE SEQUENCE [LARGE SCALE GENOMIC DNA]</scope>
    <source>
        <strain evidence="5">NRRL Y-27907 / 11-Y1</strain>
    </source>
</reference>
<dbReference type="STRING" id="619300.G3AIU8"/>
<dbReference type="PANTHER" id="PTHR19846:SF0">
    <property type="entry name" value="PRE-MRNA PROCESSING FACTOR 4"/>
    <property type="match status" value="1"/>
</dbReference>
<dbReference type="GO" id="GO:0000393">
    <property type="term" value="P:spliceosomal conformational changes to generate catalytic conformation"/>
    <property type="evidence" value="ECO:0007669"/>
    <property type="project" value="EnsemblFungi"/>
</dbReference>
<keyword evidence="1 3" id="KW-0853">WD repeat</keyword>
<dbReference type="RefSeq" id="XP_007373343.1">
    <property type="nucleotide sequence ID" value="XM_007373281.1"/>
</dbReference>
<feature type="repeat" description="WD" evidence="3">
    <location>
        <begin position="260"/>
        <end position="301"/>
    </location>
</feature>
<feature type="repeat" description="WD" evidence="3">
    <location>
        <begin position="302"/>
        <end position="336"/>
    </location>
</feature>
<gene>
    <name evidence="4" type="ORF">SPAPADRAFT_64988</name>
</gene>
<dbReference type="Gene3D" id="2.130.10.10">
    <property type="entry name" value="YVTN repeat-like/Quinoprotein amine dehydrogenase"/>
    <property type="match status" value="2"/>
</dbReference>
<protein>
    <submittedName>
        <fullName evidence="4">Uncharacterized protein</fullName>
    </submittedName>
</protein>
<dbReference type="InterPro" id="IPR019775">
    <property type="entry name" value="WD40_repeat_CS"/>
</dbReference>
<accession>G3AIU8</accession>
<dbReference type="PROSITE" id="PS50082">
    <property type="entry name" value="WD_REPEATS_2"/>
    <property type="match status" value="4"/>
</dbReference>
<dbReference type="GeneID" id="18875008"/>
<dbReference type="PROSITE" id="PS00678">
    <property type="entry name" value="WD_REPEATS_1"/>
    <property type="match status" value="2"/>
</dbReference>
<dbReference type="InterPro" id="IPR036322">
    <property type="entry name" value="WD40_repeat_dom_sf"/>
</dbReference>
<dbReference type="Pfam" id="PF00400">
    <property type="entry name" value="WD40"/>
    <property type="match status" value="6"/>
</dbReference>
<evidence type="ECO:0000313" key="4">
    <source>
        <dbReference type="EMBL" id="EGW33759.1"/>
    </source>
</evidence>
<dbReference type="InterPro" id="IPR001680">
    <property type="entry name" value="WD40_rpt"/>
</dbReference>
<keyword evidence="5" id="KW-1185">Reference proteome</keyword>
<dbReference type="GO" id="GO:0030621">
    <property type="term" value="F:U4 snRNA binding"/>
    <property type="evidence" value="ECO:0007669"/>
    <property type="project" value="TreeGrafter"/>
</dbReference>
<feature type="repeat" description="WD" evidence="3">
    <location>
        <begin position="181"/>
        <end position="211"/>
    </location>
</feature>
<feature type="repeat" description="WD" evidence="3">
    <location>
        <begin position="404"/>
        <end position="440"/>
    </location>
</feature>
<evidence type="ECO:0000313" key="5">
    <source>
        <dbReference type="Proteomes" id="UP000000709"/>
    </source>
</evidence>
<dbReference type="GO" id="GO:0046540">
    <property type="term" value="C:U4/U6 x U5 tri-snRNP complex"/>
    <property type="evidence" value="ECO:0007669"/>
    <property type="project" value="EnsemblFungi"/>
</dbReference>
<dbReference type="GO" id="GO:0034247">
    <property type="term" value="P:snoRNA splicing"/>
    <property type="evidence" value="ECO:0007669"/>
    <property type="project" value="EnsemblFungi"/>
</dbReference>
<dbReference type="OMA" id="LNEPICY"/>
<dbReference type="FunFam" id="2.130.10.10:FF:000411">
    <property type="entry name" value="U4/U6 small nuclear ribonucleoprotein Prp4"/>
    <property type="match status" value="1"/>
</dbReference>
<dbReference type="FunCoup" id="G3AIU8">
    <property type="interactions" value="440"/>
</dbReference>
<dbReference type="KEGG" id="spaa:SPAPADRAFT_64988"/>
<dbReference type="CDD" id="cd00200">
    <property type="entry name" value="WD40"/>
    <property type="match status" value="1"/>
</dbReference>
<dbReference type="OrthoDB" id="540662at2759"/>
<dbReference type="PRINTS" id="PR00320">
    <property type="entry name" value="GPROTEINBRPT"/>
</dbReference>
<evidence type="ECO:0000256" key="1">
    <source>
        <dbReference type="ARBA" id="ARBA00022574"/>
    </source>
</evidence>
<dbReference type="PROSITE" id="PS50294">
    <property type="entry name" value="WD_REPEATS_REGION"/>
    <property type="match status" value="3"/>
</dbReference>
<evidence type="ECO:0000256" key="2">
    <source>
        <dbReference type="ARBA" id="ARBA00022737"/>
    </source>
</evidence>
<dbReference type="PANTHER" id="PTHR19846">
    <property type="entry name" value="WD40 REPEAT PROTEIN"/>
    <property type="match status" value="1"/>
</dbReference>
<dbReference type="GO" id="GO:0017070">
    <property type="term" value="F:U6 snRNA binding"/>
    <property type="evidence" value="ECO:0007669"/>
    <property type="project" value="TreeGrafter"/>
</dbReference>
<dbReference type="eggNOG" id="KOG0272">
    <property type="taxonomic scope" value="Eukaryota"/>
</dbReference>
<proteinExistence type="predicted"/>
<dbReference type="HOGENOM" id="CLU_000288_57_20_1"/>
<dbReference type="EMBL" id="GL996500">
    <property type="protein sequence ID" value="EGW33759.1"/>
    <property type="molecule type" value="Genomic_DNA"/>
</dbReference>
<organism evidence="5">
    <name type="scientific">Spathaspora passalidarum (strain NRRL Y-27907 / 11-Y1)</name>
    <dbReference type="NCBI Taxonomy" id="619300"/>
    <lineage>
        <taxon>Eukaryota</taxon>
        <taxon>Fungi</taxon>
        <taxon>Dikarya</taxon>
        <taxon>Ascomycota</taxon>
        <taxon>Saccharomycotina</taxon>
        <taxon>Pichiomycetes</taxon>
        <taxon>Debaryomycetaceae</taxon>
        <taxon>Spathaspora</taxon>
    </lineage>
</organism>
<dbReference type="AlphaFoldDB" id="G3AIU8"/>
<sequence length="440" mass="49775">MDMSFPQMELSEIPIINDTKSHTSFPDEFMIDEDEENLNIIEESEGSSIDEEEEEEDDVFYTPGIQELYDTRTEILNQSLVKASQRVDSLRQKAKDSDFIKILKHRRSTNSKLATYELYGSQLIPGNTRAISIVRFSKTSDLIACGSWDGSISILNSLDLSTRGQVVSGSHLEKVGGLDWSFTSNENYLISGANEGTINLWNITDTQDKIKPKATIKDAHSARITKTLFHPIISKYAISTSFDQTWKLWDLEMCKCLLEQEGHSKEVFCGSMHPDGSLFASGGLDGICHIWDLRSGRSIVRLQKHMQGIYSTDWSPNGYHLATASGDCSVKIWDLRKLDRRDDEIFTIPSHKKIVSEVRFFNKRNEILANESESISNGTFLVTSSYDGNVNIWSSDNWIKVRTLQGHTEKVMSCDINGDGSQIISSGWDRSIKMWQSYQS</sequence>
<dbReference type="InterPro" id="IPR020472">
    <property type="entry name" value="WD40_PAC1"/>
</dbReference>